<dbReference type="InParanoid" id="E5A0Y8"/>
<feature type="chain" id="PRO_5003194739" evidence="1">
    <location>
        <begin position="19"/>
        <end position="118"/>
    </location>
</feature>
<accession>E5A0Y8</accession>
<evidence type="ECO:0000313" key="3">
    <source>
        <dbReference type="Proteomes" id="UP000002668"/>
    </source>
</evidence>
<dbReference type="GeneID" id="13281160"/>
<gene>
    <name evidence="2" type="ORF">LEMA_P104150.1</name>
</gene>
<evidence type="ECO:0000256" key="1">
    <source>
        <dbReference type="SAM" id="SignalP"/>
    </source>
</evidence>
<dbReference type="Proteomes" id="UP000002668">
    <property type="component" value="Genome"/>
</dbReference>
<dbReference type="EMBL" id="FP929131">
    <property type="protein sequence ID" value="CBX97284.1"/>
    <property type="molecule type" value="Genomic_DNA"/>
</dbReference>
<organism evidence="3">
    <name type="scientific">Leptosphaeria maculans (strain JN3 / isolate v23.1.3 / race Av1-4-5-6-7-8)</name>
    <name type="common">Blackleg fungus</name>
    <name type="synonym">Phoma lingam</name>
    <dbReference type="NCBI Taxonomy" id="985895"/>
    <lineage>
        <taxon>Eukaryota</taxon>
        <taxon>Fungi</taxon>
        <taxon>Dikarya</taxon>
        <taxon>Ascomycota</taxon>
        <taxon>Pezizomycotina</taxon>
        <taxon>Dothideomycetes</taxon>
        <taxon>Pleosporomycetidae</taxon>
        <taxon>Pleosporales</taxon>
        <taxon>Pleosporineae</taxon>
        <taxon>Leptosphaeriaceae</taxon>
        <taxon>Plenodomus</taxon>
        <taxon>Plenodomus lingam/Leptosphaeria maculans species complex</taxon>
    </lineage>
</organism>
<proteinExistence type="predicted"/>
<evidence type="ECO:0000313" key="2">
    <source>
        <dbReference type="EMBL" id="CBX97284.1"/>
    </source>
</evidence>
<keyword evidence="1" id="KW-0732">Signal</keyword>
<dbReference type="AlphaFoldDB" id="E5A0Y8"/>
<name>E5A0Y8_LEPMJ</name>
<sequence length="118" mass="12757">MRLTISACVLLIANFVYGLNFECTCAGIDPPPVMQGLVSLCCGGTGIDTPEGKSGPGSWNGKGICTFDLPNTKVTTNQASESFKACCLASSCRKEIHWWFVPGSLGLRNTYESWRWVS</sequence>
<dbReference type="HOGENOM" id="CLU_2073598_0_0_1"/>
<keyword evidence="3" id="KW-1185">Reference proteome</keyword>
<protein>
    <submittedName>
        <fullName evidence="2">Predicted protein</fullName>
    </submittedName>
</protein>
<dbReference type="VEuPathDB" id="FungiDB:LEMA_P104150.1"/>
<reference evidence="3" key="1">
    <citation type="journal article" date="2011" name="Nat. Commun.">
        <title>Effector diversification within compartments of the Leptosphaeria maculans genome affected by Repeat-Induced Point mutations.</title>
        <authorList>
            <person name="Rouxel T."/>
            <person name="Grandaubert J."/>
            <person name="Hane J.K."/>
            <person name="Hoede C."/>
            <person name="van de Wouw A.P."/>
            <person name="Couloux A."/>
            <person name="Dominguez V."/>
            <person name="Anthouard V."/>
            <person name="Bally P."/>
            <person name="Bourras S."/>
            <person name="Cozijnsen A.J."/>
            <person name="Ciuffetti L.M."/>
            <person name="Degrave A."/>
            <person name="Dilmaghani A."/>
            <person name="Duret L."/>
            <person name="Fudal I."/>
            <person name="Goodwin S.B."/>
            <person name="Gout L."/>
            <person name="Glaser N."/>
            <person name="Linglin J."/>
            <person name="Kema G.H.J."/>
            <person name="Lapalu N."/>
            <person name="Lawrence C.B."/>
            <person name="May K."/>
            <person name="Meyer M."/>
            <person name="Ollivier B."/>
            <person name="Poulain J."/>
            <person name="Schoch C.L."/>
            <person name="Simon A."/>
            <person name="Spatafora J.W."/>
            <person name="Stachowiak A."/>
            <person name="Turgeon B.G."/>
            <person name="Tyler B.M."/>
            <person name="Vincent D."/>
            <person name="Weissenbach J."/>
            <person name="Amselem J."/>
            <person name="Quesneville H."/>
            <person name="Oliver R.P."/>
            <person name="Wincker P."/>
            <person name="Balesdent M.-H."/>
            <person name="Howlett B.J."/>
        </authorList>
    </citation>
    <scope>NUCLEOTIDE SEQUENCE [LARGE SCALE GENOMIC DNA]</scope>
    <source>
        <strain evidence="3">JN3 / isolate v23.1.3 / race Av1-4-5-6-7-8</strain>
    </source>
</reference>
<feature type="signal peptide" evidence="1">
    <location>
        <begin position="1"/>
        <end position="18"/>
    </location>
</feature>